<proteinExistence type="predicted"/>
<evidence type="ECO:0000256" key="1">
    <source>
        <dbReference type="SAM" id="MobiDB-lite"/>
    </source>
</evidence>
<dbReference type="EMBL" id="OB660183">
    <property type="protein sequence ID" value="CAD7223317.1"/>
    <property type="molecule type" value="Genomic_DNA"/>
</dbReference>
<dbReference type="InterPro" id="IPR031993">
    <property type="entry name" value="DUF4789"/>
</dbReference>
<feature type="domain" description="DUF4789" evidence="3">
    <location>
        <begin position="73"/>
        <end position="128"/>
    </location>
</feature>
<dbReference type="Pfam" id="PF16033">
    <property type="entry name" value="DUF4789"/>
    <property type="match status" value="3"/>
</dbReference>
<evidence type="ECO:0000259" key="3">
    <source>
        <dbReference type="Pfam" id="PF16033"/>
    </source>
</evidence>
<reference evidence="4" key="1">
    <citation type="submission" date="2020-11" db="EMBL/GenBank/DDBJ databases">
        <authorList>
            <person name="Tran Van P."/>
        </authorList>
    </citation>
    <scope>NUCLEOTIDE SEQUENCE</scope>
</reference>
<feature type="compositionally biased region" description="Basic and acidic residues" evidence="1">
    <location>
        <begin position="553"/>
        <end position="562"/>
    </location>
</feature>
<feature type="domain" description="DUF4789" evidence="3">
    <location>
        <begin position="245"/>
        <end position="322"/>
    </location>
</feature>
<organism evidence="4">
    <name type="scientific">Cyprideis torosa</name>
    <dbReference type="NCBI Taxonomy" id="163714"/>
    <lineage>
        <taxon>Eukaryota</taxon>
        <taxon>Metazoa</taxon>
        <taxon>Ecdysozoa</taxon>
        <taxon>Arthropoda</taxon>
        <taxon>Crustacea</taxon>
        <taxon>Oligostraca</taxon>
        <taxon>Ostracoda</taxon>
        <taxon>Podocopa</taxon>
        <taxon>Podocopida</taxon>
        <taxon>Cytherocopina</taxon>
        <taxon>Cytheroidea</taxon>
        <taxon>Cytherideidae</taxon>
        <taxon>Cyprideis</taxon>
    </lineage>
</organism>
<sequence length="577" mass="65173">MPYPLLLFISSIWLYHLPCLAVPSVIPPPWTNTAANPCAKTSWQLVYWPADGQCYKIFETGPCPETFELHFNMETQTAECRCPHKTRIWDGDGRCYKEFTQGPCRRGRYFVFEKSLQRTECKEGKDCPTGWLYWPKTGECYKEFTRGPCYKGDLIHGFNGDAQCGCDPRQMPEYYWSSSLACYEHFTRGPCDEGSLFIYNLTSSETQCTCHEGLTAHYHPGLRECHPLNTQGPCAKGQWFAYNMDKWEPECRCRPHYTSLAGASPSNECYREYTQGPCVEGEVIFRNETTGVGQCRTLPCRSGHLFFPREQECHRIGTRGPCPMGQLVMYEETYHETTQKGICSCSRDLTTNYWPETDLCYEIQTQGPCPTGQVLLFNQTTRKPYCACDEEGAGFILWPENGKCYKPLAQGPCPPNQWITRMASGEPVCQCKDGHISIPQDPGNALCMPPIGMSVLGFPDLLKLRSVQPARLSSRRNRVMLSLFPRVASARRGTTEASAAASVLHRSVLDPEVPNRFLRQPSIVHHVVQKSVSGTSVSTSAVLGPVIRRKSARRETRSEVRRGRGIGAPHSRHHPKQ</sequence>
<dbReference type="PANTHER" id="PTHR21177:SF7">
    <property type="entry name" value="GH11627P"/>
    <property type="match status" value="1"/>
</dbReference>
<accession>A0A7R8W1X5</accession>
<keyword evidence="2" id="KW-0732">Signal</keyword>
<feature type="region of interest" description="Disordered" evidence="1">
    <location>
        <begin position="547"/>
        <end position="577"/>
    </location>
</feature>
<feature type="chain" id="PRO_5043512485" description="DUF4789 domain-containing protein" evidence="2">
    <location>
        <begin position="22"/>
        <end position="577"/>
    </location>
</feature>
<name>A0A7R8W1X5_9CRUS</name>
<feature type="signal peptide" evidence="2">
    <location>
        <begin position="1"/>
        <end position="21"/>
    </location>
</feature>
<protein>
    <recommendedName>
        <fullName evidence="3">DUF4789 domain-containing protein</fullName>
    </recommendedName>
</protein>
<evidence type="ECO:0000256" key="2">
    <source>
        <dbReference type="SAM" id="SignalP"/>
    </source>
</evidence>
<feature type="domain" description="DUF4789" evidence="3">
    <location>
        <begin position="334"/>
        <end position="386"/>
    </location>
</feature>
<evidence type="ECO:0000313" key="4">
    <source>
        <dbReference type="EMBL" id="CAD7223317.1"/>
    </source>
</evidence>
<dbReference type="AlphaFoldDB" id="A0A7R8W1X5"/>
<gene>
    <name evidence="4" type="ORF">CTOB1V02_LOCUS1307</name>
</gene>
<dbReference type="PANTHER" id="PTHR21177">
    <property type="entry name" value="IP06524P-RELATED"/>
    <property type="match status" value="1"/>
</dbReference>
<dbReference type="OrthoDB" id="6328618at2759"/>